<keyword evidence="2" id="KW-1185">Reference proteome</keyword>
<protein>
    <submittedName>
        <fullName evidence="1">Uncharacterized protein</fullName>
    </submittedName>
</protein>
<sequence length="61" mass="7147">MPLPISLPMAHTLHHTASNQRTRAGDCWLVCWSPAAYYHHQPHQQHMLMPTTFSQLWLPSW</sequence>
<organism evidence="1 2">
    <name type="scientific">Drosophila gunungcola</name>
    <name type="common">fruit fly</name>
    <dbReference type="NCBI Taxonomy" id="103775"/>
    <lineage>
        <taxon>Eukaryota</taxon>
        <taxon>Metazoa</taxon>
        <taxon>Ecdysozoa</taxon>
        <taxon>Arthropoda</taxon>
        <taxon>Hexapoda</taxon>
        <taxon>Insecta</taxon>
        <taxon>Pterygota</taxon>
        <taxon>Neoptera</taxon>
        <taxon>Endopterygota</taxon>
        <taxon>Diptera</taxon>
        <taxon>Brachycera</taxon>
        <taxon>Muscomorpha</taxon>
        <taxon>Ephydroidea</taxon>
        <taxon>Drosophilidae</taxon>
        <taxon>Drosophila</taxon>
        <taxon>Sophophora</taxon>
    </lineage>
</organism>
<dbReference type="Proteomes" id="UP001059596">
    <property type="component" value="Unassembled WGS sequence"/>
</dbReference>
<evidence type="ECO:0000313" key="1">
    <source>
        <dbReference type="EMBL" id="KAI8041587.1"/>
    </source>
</evidence>
<proteinExistence type="predicted"/>
<accession>A0A9Q0BR65</accession>
<reference evidence="1" key="1">
    <citation type="journal article" date="2023" name="Genome Biol. Evol.">
        <title>Long-read-based Genome Assembly of Drosophila gunungcola Reveals Fewer Chemosensory Genes in Flower-breeding Species.</title>
        <authorList>
            <person name="Negi A."/>
            <person name="Liao B.Y."/>
            <person name="Yeh S.D."/>
        </authorList>
    </citation>
    <scope>NUCLEOTIDE SEQUENCE</scope>
    <source>
        <strain evidence="1">Sukarami</strain>
    </source>
</reference>
<gene>
    <name evidence="1" type="ORF">M5D96_005852</name>
</gene>
<name>A0A9Q0BR65_9MUSC</name>
<comment type="caution">
    <text evidence="1">The sequence shown here is derived from an EMBL/GenBank/DDBJ whole genome shotgun (WGS) entry which is preliminary data.</text>
</comment>
<dbReference type="EMBL" id="JAMKOV010000003">
    <property type="protein sequence ID" value="KAI8041587.1"/>
    <property type="molecule type" value="Genomic_DNA"/>
</dbReference>
<evidence type="ECO:0000313" key="2">
    <source>
        <dbReference type="Proteomes" id="UP001059596"/>
    </source>
</evidence>
<dbReference type="AlphaFoldDB" id="A0A9Q0BR65"/>